<sequence>MSFGPPAISLRFERRHLPFYPTASASPTTPRTTITISSIRSNQASPPPCQTTSSLWSTTNRF</sequence>
<evidence type="ECO:0000313" key="1">
    <source>
        <dbReference type="EMBL" id="KAI8546543.1"/>
    </source>
</evidence>
<reference evidence="1" key="1">
    <citation type="submission" date="2022-02" db="EMBL/GenBank/DDBJ databases">
        <title>Plant Genome Project.</title>
        <authorList>
            <person name="Zhang R.-G."/>
        </authorList>
    </citation>
    <scope>NUCLEOTIDE SEQUENCE</scope>
    <source>
        <strain evidence="1">AT1</strain>
    </source>
</reference>
<keyword evidence="2" id="KW-1185">Reference proteome</keyword>
<gene>
    <name evidence="1" type="ORF">RHMOL_Rhmol07G0126400</name>
</gene>
<proteinExistence type="predicted"/>
<name>A0ACC0MZR7_RHOML</name>
<protein>
    <submittedName>
        <fullName evidence="1">Uncharacterized protein</fullName>
    </submittedName>
</protein>
<dbReference type="Proteomes" id="UP001062846">
    <property type="component" value="Chromosome 7"/>
</dbReference>
<evidence type="ECO:0000313" key="2">
    <source>
        <dbReference type="Proteomes" id="UP001062846"/>
    </source>
</evidence>
<dbReference type="EMBL" id="CM046394">
    <property type="protein sequence ID" value="KAI8546543.1"/>
    <property type="molecule type" value="Genomic_DNA"/>
</dbReference>
<comment type="caution">
    <text evidence="1">The sequence shown here is derived from an EMBL/GenBank/DDBJ whole genome shotgun (WGS) entry which is preliminary data.</text>
</comment>
<accession>A0ACC0MZR7</accession>
<organism evidence="1 2">
    <name type="scientific">Rhododendron molle</name>
    <name type="common">Chinese azalea</name>
    <name type="synonym">Azalea mollis</name>
    <dbReference type="NCBI Taxonomy" id="49168"/>
    <lineage>
        <taxon>Eukaryota</taxon>
        <taxon>Viridiplantae</taxon>
        <taxon>Streptophyta</taxon>
        <taxon>Embryophyta</taxon>
        <taxon>Tracheophyta</taxon>
        <taxon>Spermatophyta</taxon>
        <taxon>Magnoliopsida</taxon>
        <taxon>eudicotyledons</taxon>
        <taxon>Gunneridae</taxon>
        <taxon>Pentapetalae</taxon>
        <taxon>asterids</taxon>
        <taxon>Ericales</taxon>
        <taxon>Ericaceae</taxon>
        <taxon>Ericoideae</taxon>
        <taxon>Rhodoreae</taxon>
        <taxon>Rhododendron</taxon>
    </lineage>
</organism>